<feature type="signal peptide" evidence="2">
    <location>
        <begin position="1"/>
        <end position="21"/>
    </location>
</feature>
<dbReference type="RefSeq" id="WP_207350138.1">
    <property type="nucleotide sequence ID" value="NZ_JAFMPY010000006.1"/>
</dbReference>
<name>A0ABS3J1F8_9HYPH</name>
<keyword evidence="2" id="KW-0732">Signal</keyword>
<protein>
    <recommendedName>
        <fullName evidence="3">Kazal-like domain-containing protein</fullName>
    </recommendedName>
</protein>
<gene>
    <name evidence="4" type="ORF">J1C47_07590</name>
</gene>
<evidence type="ECO:0000259" key="3">
    <source>
        <dbReference type="PROSITE" id="PS51465"/>
    </source>
</evidence>
<dbReference type="Pfam" id="PF00050">
    <property type="entry name" value="Kazal_1"/>
    <property type="match status" value="1"/>
</dbReference>
<comment type="caution">
    <text evidence="4">The sequence shown here is derived from an EMBL/GenBank/DDBJ whole genome shotgun (WGS) entry which is preliminary data.</text>
</comment>
<dbReference type="EMBL" id="JAFMPY010000006">
    <property type="protein sequence ID" value="MBO0903501.1"/>
    <property type="molecule type" value="Genomic_DNA"/>
</dbReference>
<dbReference type="SMART" id="SM00280">
    <property type="entry name" value="KAZAL"/>
    <property type="match status" value="1"/>
</dbReference>
<feature type="region of interest" description="Disordered" evidence="1">
    <location>
        <begin position="138"/>
        <end position="162"/>
    </location>
</feature>
<dbReference type="InterPro" id="IPR036058">
    <property type="entry name" value="Kazal_dom_sf"/>
</dbReference>
<dbReference type="CDD" id="cd00104">
    <property type="entry name" value="KAZAL_FS"/>
    <property type="match status" value="1"/>
</dbReference>
<dbReference type="Gene3D" id="3.30.60.30">
    <property type="match status" value="1"/>
</dbReference>
<reference evidence="4 5" key="1">
    <citation type="submission" date="2021-03" db="EMBL/GenBank/DDBJ databases">
        <title>Whole genome sequence of Jiella sp. MQZ13P-4.</title>
        <authorList>
            <person name="Tuo L."/>
        </authorList>
    </citation>
    <scope>NUCLEOTIDE SEQUENCE [LARGE SCALE GENOMIC DNA]</scope>
    <source>
        <strain evidence="4 5">MQZ13P-4</strain>
    </source>
</reference>
<feature type="chain" id="PRO_5047290188" description="Kazal-like domain-containing protein" evidence="2">
    <location>
        <begin position="22"/>
        <end position="162"/>
    </location>
</feature>
<accession>A0ABS3J1F8</accession>
<evidence type="ECO:0000256" key="1">
    <source>
        <dbReference type="SAM" id="MobiDB-lite"/>
    </source>
</evidence>
<evidence type="ECO:0000313" key="5">
    <source>
        <dbReference type="Proteomes" id="UP000664288"/>
    </source>
</evidence>
<evidence type="ECO:0000256" key="2">
    <source>
        <dbReference type="SAM" id="SignalP"/>
    </source>
</evidence>
<dbReference type="PROSITE" id="PS51465">
    <property type="entry name" value="KAZAL_2"/>
    <property type="match status" value="1"/>
</dbReference>
<dbReference type="InterPro" id="IPR002350">
    <property type="entry name" value="Kazal_dom"/>
</dbReference>
<keyword evidence="5" id="KW-1185">Reference proteome</keyword>
<dbReference type="SUPFAM" id="SSF100895">
    <property type="entry name" value="Kazal-type serine protease inhibitors"/>
    <property type="match status" value="1"/>
</dbReference>
<sequence length="162" mass="16378">MRGLLLGLVSGIVLWTLPAFAEVGAMCGGIAAVQCGEKEFCDFGDKGTCGAGDQSGVCAAVPQACTKEYVPVCGCDQKTYPNACEAHMAGVSVASAGACGDRSKGMSDETKAAPAEGRICPDVISCGIKDGEPKEYSTPCAAEDDGATDIHSKTGDSCKAVQ</sequence>
<proteinExistence type="predicted"/>
<feature type="domain" description="Kazal-like" evidence="3">
    <location>
        <begin position="52"/>
        <end position="101"/>
    </location>
</feature>
<dbReference type="Proteomes" id="UP000664288">
    <property type="component" value="Unassembled WGS sequence"/>
</dbReference>
<evidence type="ECO:0000313" key="4">
    <source>
        <dbReference type="EMBL" id="MBO0903501.1"/>
    </source>
</evidence>
<organism evidence="4 5">
    <name type="scientific">Jiella sonneratiae</name>
    <dbReference type="NCBI Taxonomy" id="2816856"/>
    <lineage>
        <taxon>Bacteria</taxon>
        <taxon>Pseudomonadati</taxon>
        <taxon>Pseudomonadota</taxon>
        <taxon>Alphaproteobacteria</taxon>
        <taxon>Hyphomicrobiales</taxon>
        <taxon>Aurantimonadaceae</taxon>
        <taxon>Jiella</taxon>
    </lineage>
</organism>